<accession>A0ABX9DTZ0</accession>
<proteinExistence type="predicted"/>
<dbReference type="RefSeq" id="WP_006043943.1">
    <property type="nucleotide sequence ID" value="NZ_CAUUOQ010000024.1"/>
</dbReference>
<evidence type="ECO:0000313" key="3">
    <source>
        <dbReference type="Proteomes" id="UP000249852"/>
    </source>
</evidence>
<keyword evidence="1" id="KW-1133">Transmembrane helix</keyword>
<dbReference type="Proteomes" id="UP000249852">
    <property type="component" value="Unassembled WGS sequence"/>
</dbReference>
<feature type="transmembrane region" description="Helical" evidence="1">
    <location>
        <begin position="99"/>
        <end position="115"/>
    </location>
</feature>
<reference evidence="2 3" key="1">
    <citation type="submission" date="2018-06" db="EMBL/GenBank/DDBJ databases">
        <title>Genomic Encyclopedia of Archaeal and Bacterial Type Strains, Phase II (KMG-II): from individual species to whole genera.</title>
        <authorList>
            <person name="Goeker M."/>
        </authorList>
    </citation>
    <scope>NUCLEOTIDE SEQUENCE [LARGE SCALE GENOMIC DNA]</scope>
    <source>
        <strain evidence="2 3">DSM 18710</strain>
    </source>
</reference>
<feature type="transmembrane region" description="Helical" evidence="1">
    <location>
        <begin position="76"/>
        <end position="93"/>
    </location>
</feature>
<evidence type="ECO:0000256" key="1">
    <source>
        <dbReference type="SAM" id="Phobius"/>
    </source>
</evidence>
<gene>
    <name evidence="2" type="ORF">BC673_10711</name>
</gene>
<name>A0ABX9DTZ0_9BACT</name>
<evidence type="ECO:0008006" key="4">
    <source>
        <dbReference type="Google" id="ProtNLM"/>
    </source>
</evidence>
<sequence>MKLLNKKLNRMQWINKGILFFILLFAFEPILSSSNIYWYLLAVSASIVFLIFIGFMLGIFIKKIPIKNNLINEGKISYGYLLASLLGLVIYYIYKGELLNFWIVIIFLDLGNIYLEQSSKDTKQKGT</sequence>
<organism evidence="2 3">
    <name type="scientific">Prevotella pallens</name>
    <dbReference type="NCBI Taxonomy" id="60133"/>
    <lineage>
        <taxon>Bacteria</taxon>
        <taxon>Pseudomonadati</taxon>
        <taxon>Bacteroidota</taxon>
        <taxon>Bacteroidia</taxon>
        <taxon>Bacteroidales</taxon>
        <taxon>Prevotellaceae</taxon>
        <taxon>Prevotella</taxon>
    </lineage>
</organism>
<protein>
    <recommendedName>
        <fullName evidence="4">Acid-resistance membrane protein</fullName>
    </recommendedName>
</protein>
<comment type="caution">
    <text evidence="2">The sequence shown here is derived from an EMBL/GenBank/DDBJ whole genome shotgun (WGS) entry which is preliminary data.</text>
</comment>
<keyword evidence="1" id="KW-0812">Transmembrane</keyword>
<evidence type="ECO:0000313" key="2">
    <source>
        <dbReference type="EMBL" id="RAS46045.1"/>
    </source>
</evidence>
<keyword evidence="3" id="KW-1185">Reference proteome</keyword>
<keyword evidence="1" id="KW-0472">Membrane</keyword>
<dbReference type="EMBL" id="QLTQ01000007">
    <property type="protein sequence ID" value="RAS46045.1"/>
    <property type="molecule type" value="Genomic_DNA"/>
</dbReference>
<feature type="transmembrane region" description="Helical" evidence="1">
    <location>
        <begin position="42"/>
        <end position="64"/>
    </location>
</feature>